<dbReference type="Proteomes" id="UP001501072">
    <property type="component" value="Unassembled WGS sequence"/>
</dbReference>
<proteinExistence type="predicted"/>
<sequence>MRADDRPEGASRLTLRISTDGGRTYSDRETVTVDHERAVRTAAGLLGLITSWPPCRCPAHEEYLKARRAAGDGDD</sequence>
<protein>
    <submittedName>
        <fullName evidence="2">Uncharacterized protein</fullName>
    </submittedName>
</protein>
<comment type="caution">
    <text evidence="2">The sequence shown here is derived from an EMBL/GenBank/DDBJ whole genome shotgun (WGS) entry which is preliminary data.</text>
</comment>
<accession>A0ABP4DMC0</accession>
<dbReference type="EMBL" id="BAAAHU010000032">
    <property type="protein sequence ID" value="GAA1011612.1"/>
    <property type="molecule type" value="Genomic_DNA"/>
</dbReference>
<keyword evidence="3" id="KW-1185">Reference proteome</keyword>
<evidence type="ECO:0000313" key="3">
    <source>
        <dbReference type="Proteomes" id="UP001501072"/>
    </source>
</evidence>
<gene>
    <name evidence="2" type="ORF">GCM10009564_33010</name>
</gene>
<evidence type="ECO:0000313" key="2">
    <source>
        <dbReference type="EMBL" id="GAA1011612.1"/>
    </source>
</evidence>
<feature type="region of interest" description="Disordered" evidence="1">
    <location>
        <begin position="1"/>
        <end position="27"/>
    </location>
</feature>
<name>A0ABP4DMC0_9ACTN</name>
<reference evidence="3" key="1">
    <citation type="journal article" date="2019" name="Int. J. Syst. Evol. Microbiol.">
        <title>The Global Catalogue of Microorganisms (GCM) 10K type strain sequencing project: providing services to taxonomists for standard genome sequencing and annotation.</title>
        <authorList>
            <consortium name="The Broad Institute Genomics Platform"/>
            <consortium name="The Broad Institute Genome Sequencing Center for Infectious Disease"/>
            <person name="Wu L."/>
            <person name="Ma J."/>
        </authorList>
    </citation>
    <scope>NUCLEOTIDE SEQUENCE [LARGE SCALE GENOMIC DNA]</scope>
    <source>
        <strain evidence="3">JCM 11269</strain>
    </source>
</reference>
<evidence type="ECO:0000256" key="1">
    <source>
        <dbReference type="SAM" id="MobiDB-lite"/>
    </source>
</evidence>
<organism evidence="2 3">
    <name type="scientific">Streptomyces thermogriseus</name>
    <dbReference type="NCBI Taxonomy" id="75292"/>
    <lineage>
        <taxon>Bacteria</taxon>
        <taxon>Bacillati</taxon>
        <taxon>Actinomycetota</taxon>
        <taxon>Actinomycetes</taxon>
        <taxon>Kitasatosporales</taxon>
        <taxon>Streptomycetaceae</taxon>
        <taxon>Streptomyces</taxon>
    </lineage>
</organism>
<dbReference type="RefSeq" id="WP_346073359.1">
    <property type="nucleotide sequence ID" value="NZ_BAAAHU010000032.1"/>
</dbReference>